<protein>
    <submittedName>
        <fullName evidence="2">Serine hydrolase</fullName>
    </submittedName>
</protein>
<dbReference type="InterPro" id="IPR001466">
    <property type="entry name" value="Beta-lactam-related"/>
</dbReference>
<dbReference type="PANTHER" id="PTHR43283:SF3">
    <property type="entry name" value="BETA-LACTAMASE FAMILY PROTEIN (AFU_ORTHOLOGUE AFUA_5G07500)"/>
    <property type="match status" value="1"/>
</dbReference>
<accession>A0ABX7I3Z3</accession>
<dbReference type="RefSeq" id="WP_204662377.1">
    <property type="nucleotide sequence ID" value="NZ_CP056775.1"/>
</dbReference>
<organism evidence="2 3">
    <name type="scientific">Dyadobacter sandarakinus</name>
    <dbReference type="NCBI Taxonomy" id="2747268"/>
    <lineage>
        <taxon>Bacteria</taxon>
        <taxon>Pseudomonadati</taxon>
        <taxon>Bacteroidota</taxon>
        <taxon>Cytophagia</taxon>
        <taxon>Cytophagales</taxon>
        <taxon>Spirosomataceae</taxon>
        <taxon>Dyadobacter</taxon>
    </lineage>
</organism>
<gene>
    <name evidence="2" type="ORF">HWI92_07690</name>
</gene>
<name>A0ABX7I3Z3_9BACT</name>
<dbReference type="Gene3D" id="3.40.710.10">
    <property type="entry name" value="DD-peptidase/beta-lactamase superfamily"/>
    <property type="match status" value="1"/>
</dbReference>
<keyword evidence="2" id="KW-0378">Hydrolase</keyword>
<dbReference type="Proteomes" id="UP000612680">
    <property type="component" value="Chromosome"/>
</dbReference>
<dbReference type="EMBL" id="CP056775">
    <property type="protein sequence ID" value="QRR00797.1"/>
    <property type="molecule type" value="Genomic_DNA"/>
</dbReference>
<evidence type="ECO:0000313" key="3">
    <source>
        <dbReference type="Proteomes" id="UP000612680"/>
    </source>
</evidence>
<keyword evidence="3" id="KW-1185">Reference proteome</keyword>
<dbReference type="SUPFAM" id="SSF56601">
    <property type="entry name" value="beta-lactamase/transpeptidase-like"/>
    <property type="match status" value="1"/>
</dbReference>
<evidence type="ECO:0000313" key="2">
    <source>
        <dbReference type="EMBL" id="QRR00797.1"/>
    </source>
</evidence>
<evidence type="ECO:0000259" key="1">
    <source>
        <dbReference type="Pfam" id="PF00144"/>
    </source>
</evidence>
<proteinExistence type="predicted"/>
<dbReference type="GO" id="GO:0016787">
    <property type="term" value="F:hydrolase activity"/>
    <property type="evidence" value="ECO:0007669"/>
    <property type="project" value="UniProtKB-KW"/>
</dbReference>
<feature type="domain" description="Beta-lactamase-related" evidence="1">
    <location>
        <begin position="2"/>
        <end position="65"/>
    </location>
</feature>
<reference evidence="2 3" key="1">
    <citation type="submission" date="2020-06" db="EMBL/GenBank/DDBJ databases">
        <title>Dyadobacter sandarakinus sp. nov., isolated from the soil of the Arctic Yellow River Station.</title>
        <authorList>
            <person name="Zhang Y."/>
            <person name="Peng F."/>
        </authorList>
    </citation>
    <scope>NUCLEOTIDE SEQUENCE [LARGE SCALE GENOMIC DNA]</scope>
    <source>
        <strain evidence="2 3">Q3-56</strain>
    </source>
</reference>
<dbReference type="Pfam" id="PF00144">
    <property type="entry name" value="Beta-lactamase"/>
    <property type="match status" value="1"/>
</dbReference>
<dbReference type="PANTHER" id="PTHR43283">
    <property type="entry name" value="BETA-LACTAMASE-RELATED"/>
    <property type="match status" value="1"/>
</dbReference>
<dbReference type="InterPro" id="IPR050789">
    <property type="entry name" value="Diverse_Enzym_Activities"/>
</dbReference>
<sequence>MVYNKAFGYKDVENKVPAAVDDHYILFSQTKAVTTIPFMTLVEKGLVPVDDPVSKYFPGISDQVATASKEDGAYQIFK</sequence>
<dbReference type="InterPro" id="IPR012338">
    <property type="entry name" value="Beta-lactam/transpept-like"/>
</dbReference>